<evidence type="ECO:0000256" key="13">
    <source>
        <dbReference type="HAMAP-Rule" id="MF_00204"/>
    </source>
</evidence>
<dbReference type="CDD" id="cd18790">
    <property type="entry name" value="SF2_C_UvrB"/>
    <property type="match status" value="1"/>
</dbReference>
<evidence type="ECO:0000259" key="15">
    <source>
        <dbReference type="PROSITE" id="PS50151"/>
    </source>
</evidence>
<comment type="domain">
    <text evidence="13">The beta-hairpin motif is involved in DNA binding.</text>
</comment>
<accession>D5V2X6</accession>
<dbReference type="OrthoDB" id="9806651at2"/>
<dbReference type="Pfam" id="PF12344">
    <property type="entry name" value="UvrB"/>
    <property type="match status" value="1"/>
</dbReference>
<dbReference type="PANTHER" id="PTHR24029:SF0">
    <property type="entry name" value="UVRABC SYSTEM PROTEIN B"/>
    <property type="match status" value="1"/>
</dbReference>
<keyword evidence="8 13" id="KW-0267">Excision nuclease</keyword>
<dbReference type="Pfam" id="PF04851">
    <property type="entry name" value="ResIII"/>
    <property type="match status" value="1"/>
</dbReference>
<evidence type="ECO:0000256" key="10">
    <source>
        <dbReference type="ARBA" id="ARBA00023236"/>
    </source>
</evidence>
<feature type="domain" description="Helicase C-terminal" evidence="17">
    <location>
        <begin position="432"/>
        <end position="594"/>
    </location>
</feature>
<evidence type="ECO:0000259" key="16">
    <source>
        <dbReference type="PROSITE" id="PS51192"/>
    </source>
</evidence>
<dbReference type="STRING" id="572480.Arnit_0894"/>
<organism evidence="18 19">
    <name type="scientific">Arcobacter nitrofigilis (strain ATCC 33309 / DSM 7299 / CCUG 15893 / LMG 7604 / NCTC 12251 / CI)</name>
    <name type="common">Campylobacter nitrofigilis</name>
    <dbReference type="NCBI Taxonomy" id="572480"/>
    <lineage>
        <taxon>Bacteria</taxon>
        <taxon>Pseudomonadati</taxon>
        <taxon>Campylobacterota</taxon>
        <taxon>Epsilonproteobacteria</taxon>
        <taxon>Campylobacterales</taxon>
        <taxon>Arcobacteraceae</taxon>
        <taxon>Arcobacter</taxon>
    </lineage>
</organism>
<dbReference type="InterPro" id="IPR027417">
    <property type="entry name" value="P-loop_NTPase"/>
</dbReference>
<feature type="domain" description="UVR" evidence="15">
    <location>
        <begin position="622"/>
        <end position="657"/>
    </location>
</feature>
<feature type="short sequence motif" description="Beta-hairpin" evidence="13">
    <location>
        <begin position="91"/>
        <end position="114"/>
    </location>
</feature>
<dbReference type="Proteomes" id="UP000000939">
    <property type="component" value="Chromosome"/>
</dbReference>
<dbReference type="GO" id="GO:0016887">
    <property type="term" value="F:ATP hydrolysis activity"/>
    <property type="evidence" value="ECO:0007669"/>
    <property type="project" value="InterPro"/>
</dbReference>
<keyword evidence="6 13" id="KW-0228">DNA excision</keyword>
<dbReference type="GO" id="GO:0009380">
    <property type="term" value="C:excinuclease repair complex"/>
    <property type="evidence" value="ECO:0007669"/>
    <property type="project" value="InterPro"/>
</dbReference>
<comment type="similarity">
    <text evidence="2 13 14">Belongs to the UvrB family.</text>
</comment>
<evidence type="ECO:0000256" key="6">
    <source>
        <dbReference type="ARBA" id="ARBA00022769"/>
    </source>
</evidence>
<keyword evidence="5 13" id="KW-0227">DNA damage</keyword>
<dbReference type="RefSeq" id="WP_013134703.1">
    <property type="nucleotide sequence ID" value="NC_014166.1"/>
</dbReference>
<dbReference type="eggNOG" id="COG0556">
    <property type="taxonomic scope" value="Bacteria"/>
</dbReference>
<dbReference type="InterPro" id="IPR024759">
    <property type="entry name" value="UvrB_YAD/RRR_dom"/>
</dbReference>
<dbReference type="HAMAP" id="MF_00204">
    <property type="entry name" value="UvrB"/>
    <property type="match status" value="1"/>
</dbReference>
<evidence type="ECO:0000259" key="17">
    <source>
        <dbReference type="PROSITE" id="PS51194"/>
    </source>
</evidence>
<feature type="domain" description="Helicase ATP-binding" evidence="16">
    <location>
        <begin position="25"/>
        <end position="173"/>
    </location>
</feature>
<evidence type="ECO:0000256" key="7">
    <source>
        <dbReference type="ARBA" id="ARBA00022840"/>
    </source>
</evidence>
<dbReference type="NCBIfam" id="NF003673">
    <property type="entry name" value="PRK05298.1"/>
    <property type="match status" value="1"/>
</dbReference>
<evidence type="ECO:0000256" key="11">
    <source>
        <dbReference type="ARBA" id="ARBA00026033"/>
    </source>
</evidence>
<dbReference type="InterPro" id="IPR001650">
    <property type="entry name" value="Helicase_C-like"/>
</dbReference>
<dbReference type="PANTHER" id="PTHR24029">
    <property type="entry name" value="UVRABC SYSTEM PROTEIN B"/>
    <property type="match status" value="1"/>
</dbReference>
<dbReference type="InterPro" id="IPR036876">
    <property type="entry name" value="UVR_dom_sf"/>
</dbReference>
<evidence type="ECO:0000256" key="8">
    <source>
        <dbReference type="ARBA" id="ARBA00022881"/>
    </source>
</evidence>
<dbReference type="GO" id="GO:0003677">
    <property type="term" value="F:DNA binding"/>
    <property type="evidence" value="ECO:0007669"/>
    <property type="project" value="UniProtKB-UniRule"/>
</dbReference>
<dbReference type="AlphaFoldDB" id="D5V2X6"/>
<dbReference type="Gene3D" id="4.10.860.10">
    <property type="entry name" value="UVR domain"/>
    <property type="match status" value="1"/>
</dbReference>
<dbReference type="SUPFAM" id="SSF46600">
    <property type="entry name" value="C-terminal UvrC-binding domain of UvrB"/>
    <property type="match status" value="1"/>
</dbReference>
<dbReference type="GO" id="GO:0005524">
    <property type="term" value="F:ATP binding"/>
    <property type="evidence" value="ECO:0007669"/>
    <property type="project" value="UniProtKB-UniRule"/>
</dbReference>
<dbReference type="EMBL" id="CP001999">
    <property type="protein sequence ID" value="ADG92558.1"/>
    <property type="molecule type" value="Genomic_DNA"/>
</dbReference>
<keyword evidence="4 13" id="KW-0547">Nucleotide-binding</keyword>
<evidence type="ECO:0000313" key="18">
    <source>
        <dbReference type="EMBL" id="ADG92558.1"/>
    </source>
</evidence>
<dbReference type="InterPro" id="IPR001943">
    <property type="entry name" value="UVR_dom"/>
</dbReference>
<dbReference type="PROSITE" id="PS51192">
    <property type="entry name" value="HELICASE_ATP_BIND_1"/>
    <property type="match status" value="1"/>
</dbReference>
<dbReference type="GO" id="GO:0005737">
    <property type="term" value="C:cytoplasm"/>
    <property type="evidence" value="ECO:0007669"/>
    <property type="project" value="UniProtKB-SubCell"/>
</dbReference>
<dbReference type="InterPro" id="IPR006935">
    <property type="entry name" value="Helicase/UvrB_N"/>
</dbReference>
<name>D5V2X6_ARCNC</name>
<dbReference type="PROSITE" id="PS51194">
    <property type="entry name" value="HELICASE_CTER"/>
    <property type="match status" value="1"/>
</dbReference>
<comment type="function">
    <text evidence="13">The UvrABC repair system catalyzes the recognition and processing of DNA lesions. A damage recognition complex composed of 2 UvrA and 2 UvrB subunits scans DNA for abnormalities. Upon binding of the UvrA(2)B(2) complex to a putative damaged site, the DNA wraps around one UvrB monomer. DNA wrap is dependent on ATP binding by UvrB and probably causes local melting of the DNA helix, facilitating insertion of UvrB beta-hairpin between the DNA strands. Then UvrB probes one DNA strand for the presence of a lesion. If a lesion is found the UvrA subunits dissociate and the UvrB-DNA preincision complex is formed. This complex is subsequently bound by UvrC and the second UvrB is released. If no lesion is found, the DNA wraps around the other UvrB subunit that will check the other stand for damage.</text>
</comment>
<dbReference type="SMART" id="SM00490">
    <property type="entry name" value="HELICc"/>
    <property type="match status" value="1"/>
</dbReference>
<dbReference type="SUPFAM" id="SSF52540">
    <property type="entry name" value="P-loop containing nucleoside triphosphate hydrolases"/>
    <property type="match status" value="2"/>
</dbReference>
<evidence type="ECO:0000313" key="19">
    <source>
        <dbReference type="Proteomes" id="UP000000939"/>
    </source>
</evidence>
<dbReference type="NCBIfam" id="TIGR00631">
    <property type="entry name" value="uvrb"/>
    <property type="match status" value="1"/>
</dbReference>
<reference evidence="18 19" key="1">
    <citation type="journal article" date="2010" name="Stand. Genomic Sci.">
        <title>Complete genome sequence of Arcobacter nitrofigilis type strain (CI).</title>
        <authorList>
            <person name="Pati A."/>
            <person name="Gronow S."/>
            <person name="Lapidus A."/>
            <person name="Copeland A."/>
            <person name="Glavina Del Rio T."/>
            <person name="Nolan M."/>
            <person name="Lucas S."/>
            <person name="Tice H."/>
            <person name="Cheng J.F."/>
            <person name="Han C."/>
            <person name="Chertkov O."/>
            <person name="Bruce D."/>
            <person name="Tapia R."/>
            <person name="Goodwin L."/>
            <person name="Pitluck S."/>
            <person name="Liolios K."/>
            <person name="Ivanova N."/>
            <person name="Mavromatis K."/>
            <person name="Chen A."/>
            <person name="Palaniappan K."/>
            <person name="Land M."/>
            <person name="Hauser L."/>
            <person name="Chang Y.J."/>
            <person name="Jeffries C.D."/>
            <person name="Detter J.C."/>
            <person name="Rohde M."/>
            <person name="Goker M."/>
            <person name="Bristow J."/>
            <person name="Eisen J.A."/>
            <person name="Markowitz V."/>
            <person name="Hugenholtz P."/>
            <person name="Klenk H.P."/>
            <person name="Kyrpides N.C."/>
        </authorList>
    </citation>
    <scope>NUCLEOTIDE SEQUENCE [LARGE SCALE GENOMIC DNA]</scope>
    <source>
        <strain evidence="19">ATCC 33309 / DSM 7299 / CCUG 15893 / LMG 7604 / NCTC 12251 / CI</strain>
    </source>
</reference>
<dbReference type="InterPro" id="IPR014001">
    <property type="entry name" value="Helicase_ATP-bd"/>
</dbReference>
<dbReference type="KEGG" id="ant:Arnit_0894"/>
<evidence type="ECO:0000256" key="14">
    <source>
        <dbReference type="RuleBase" id="RU003587"/>
    </source>
</evidence>
<evidence type="ECO:0000256" key="12">
    <source>
        <dbReference type="ARBA" id="ARBA00029504"/>
    </source>
</evidence>
<evidence type="ECO:0000256" key="9">
    <source>
        <dbReference type="ARBA" id="ARBA00023204"/>
    </source>
</evidence>
<sequence length="657" mass="75355">MAEFKVESKYSPAGDQPQAIEKLSESILAGNQYNTLLGVTGSGKTYTMAKVIEKTQKPTLIMTHNKTLAAQLYSEFKSFFPNNHVEYFISYYDYYQPEAYIPRSDLFIEKDSSINSELERMRLSATASLLSFDDVIVVASVSANYGLGNPAEYKSMVQKLSVGFEYSQRTLLMKLVDMGYKRNDKFFDRADFRVNGDVIDVFPAYWQDEFIRIEFFADEVESISIHEYMTNVKQKDVQDVTIYSVNPFVVNSENLATAVKKIEEELEDRLAFLKAEDRLVEYQRLKQRVEFDLEMIEGTGMCKGIENYARHLTGLEPGETPYSMMDYFEQIGKDFLLIVDESHVSLPQFRGMHAADKSRKEVLVEYGFRLPSALDNRPLMFDEFINKAPHYLFVSATPNELETSMSSVVAEQIIRPTGLLDPTIEIMDSEFQVEKLHDEIKKVAAKNERVLVTVLTKKMAEELTAYYLDLGIRVKYMHSEIDTLERVEIIRQLRLGEFDVLVGINLLREGLDIPETSLVAILDADKEGFLRSKTSLIQTMGRGARNQNGRVILFAKRVTDSMQFAIDVTNKRREVQEAHNKKHGITPTSTTRVLEDNLKLEEYDAVALKLEKLDKMPAAERKKMLIELNKAMTKASKDLNFEEAIRLRDEIEKIKKL</sequence>
<dbReference type="PROSITE" id="PS50151">
    <property type="entry name" value="UVR"/>
    <property type="match status" value="1"/>
</dbReference>
<proteinExistence type="inferred from homology"/>
<dbReference type="GO" id="GO:0009432">
    <property type="term" value="P:SOS response"/>
    <property type="evidence" value="ECO:0007669"/>
    <property type="project" value="UniProtKB-UniRule"/>
</dbReference>
<evidence type="ECO:0000256" key="4">
    <source>
        <dbReference type="ARBA" id="ARBA00022741"/>
    </source>
</evidence>
<dbReference type="CDD" id="cd17916">
    <property type="entry name" value="DEXHc_UvrB"/>
    <property type="match status" value="1"/>
</dbReference>
<dbReference type="InterPro" id="IPR004807">
    <property type="entry name" value="UvrB"/>
</dbReference>
<keyword evidence="10 13" id="KW-0742">SOS response</keyword>
<protein>
    <recommendedName>
        <fullName evidence="12 13">UvrABC system protein B</fullName>
        <shortName evidence="13">Protein UvrB</shortName>
    </recommendedName>
    <alternativeName>
        <fullName evidence="13">Excinuclease ABC subunit B</fullName>
    </alternativeName>
</protein>
<feature type="binding site" evidence="13">
    <location>
        <begin position="38"/>
        <end position="45"/>
    </location>
    <ligand>
        <name>ATP</name>
        <dbReference type="ChEBI" id="CHEBI:30616"/>
    </ligand>
</feature>
<evidence type="ECO:0000256" key="1">
    <source>
        <dbReference type="ARBA" id="ARBA00004496"/>
    </source>
</evidence>
<evidence type="ECO:0000256" key="5">
    <source>
        <dbReference type="ARBA" id="ARBA00022763"/>
    </source>
</evidence>
<keyword evidence="3 13" id="KW-0963">Cytoplasm</keyword>
<evidence type="ECO:0000256" key="3">
    <source>
        <dbReference type="ARBA" id="ARBA00022490"/>
    </source>
</evidence>
<dbReference type="SMART" id="SM00487">
    <property type="entry name" value="DEXDc"/>
    <property type="match status" value="1"/>
</dbReference>
<evidence type="ECO:0000256" key="2">
    <source>
        <dbReference type="ARBA" id="ARBA00008533"/>
    </source>
</evidence>
<dbReference type="InterPro" id="IPR041471">
    <property type="entry name" value="UvrB_inter"/>
</dbReference>
<dbReference type="GO" id="GO:0006289">
    <property type="term" value="P:nucleotide-excision repair"/>
    <property type="evidence" value="ECO:0007669"/>
    <property type="project" value="UniProtKB-UniRule"/>
</dbReference>
<comment type="subunit">
    <text evidence="11 13 14">Forms a heterotetramer with UvrA during the search for lesions. Interacts with UvrC in an incision complex.</text>
</comment>
<dbReference type="Pfam" id="PF00271">
    <property type="entry name" value="Helicase_C"/>
    <property type="match status" value="1"/>
</dbReference>
<keyword evidence="7 13" id="KW-0067">ATP-binding</keyword>
<dbReference type="Pfam" id="PF17757">
    <property type="entry name" value="UvrB_inter"/>
    <property type="match status" value="1"/>
</dbReference>
<dbReference type="HOGENOM" id="CLU_009621_2_1_7"/>
<dbReference type="GO" id="GO:0009381">
    <property type="term" value="F:excinuclease ABC activity"/>
    <property type="evidence" value="ECO:0007669"/>
    <property type="project" value="UniProtKB-UniRule"/>
</dbReference>
<gene>
    <name evidence="13" type="primary">uvrB</name>
    <name evidence="18" type="ordered locus">Arnit_0894</name>
</gene>
<comment type="subcellular location">
    <subcellularLocation>
        <location evidence="1 13 14">Cytoplasm</location>
    </subcellularLocation>
</comment>
<keyword evidence="19" id="KW-1185">Reference proteome</keyword>
<keyword evidence="9 13" id="KW-0234">DNA repair</keyword>
<dbReference type="Gene3D" id="3.40.50.300">
    <property type="entry name" value="P-loop containing nucleotide triphosphate hydrolases"/>
    <property type="match status" value="3"/>
</dbReference>
<dbReference type="Pfam" id="PF02151">
    <property type="entry name" value="UVR"/>
    <property type="match status" value="1"/>
</dbReference>